<keyword evidence="2" id="KW-1185">Reference proteome</keyword>
<proteinExistence type="predicted"/>
<sequence length="348" mass="40354">MQSRSCPETIWRENPDKCKSRHCHSANDKPRFVAGDCIQISQRIHNYLINVLGSVVKGGVFLAITLFELIKPVMQNNTEELLKTITQCDGSIARKRRGTLETKREKAKRARCGPQNKNTTMVGMLNYWLQYEAPLNVELVEMVFPVVGHFYILPDRVFGQIRRYKKVPEVVHPEEYIDIIKEFAKVYQIGNDVVVGDWRSEAQKYEAPLNVELVEMVFPVVGHFYILPDRVFGQIRRYKKVPEVVHPEEYIDIIKEFAKVYQIGNDVVVGDWRSEAQKMSPQLLQHGAPMKNDMKGGITKLLEKHYGKEWQKKDSLGFFKEAFQTVVQRQQDREEKSNCKEKVFDCGT</sequence>
<reference evidence="1 2" key="1">
    <citation type="journal article" date="2024" name="BMC Genomics">
        <title>De novo assembly and annotation of Popillia japonica's genome with initial clues to its potential as an invasive pest.</title>
        <authorList>
            <person name="Cucini C."/>
            <person name="Boschi S."/>
            <person name="Funari R."/>
            <person name="Cardaioli E."/>
            <person name="Iannotti N."/>
            <person name="Marturano G."/>
            <person name="Paoli F."/>
            <person name="Bruttini M."/>
            <person name="Carapelli A."/>
            <person name="Frati F."/>
            <person name="Nardi F."/>
        </authorList>
    </citation>
    <scope>NUCLEOTIDE SEQUENCE [LARGE SCALE GENOMIC DNA]</scope>
    <source>
        <strain evidence="1">DMR45628</strain>
    </source>
</reference>
<dbReference type="AlphaFoldDB" id="A0AAW1N1K7"/>
<gene>
    <name evidence="1" type="ORF">QE152_g4213</name>
</gene>
<dbReference type="EMBL" id="JASPKY010000020">
    <property type="protein sequence ID" value="KAK9752460.1"/>
    <property type="molecule type" value="Genomic_DNA"/>
</dbReference>
<evidence type="ECO:0000313" key="2">
    <source>
        <dbReference type="Proteomes" id="UP001458880"/>
    </source>
</evidence>
<comment type="caution">
    <text evidence="1">The sequence shown here is derived from an EMBL/GenBank/DDBJ whole genome shotgun (WGS) entry which is preliminary data.</text>
</comment>
<organism evidence="1 2">
    <name type="scientific">Popillia japonica</name>
    <name type="common">Japanese beetle</name>
    <dbReference type="NCBI Taxonomy" id="7064"/>
    <lineage>
        <taxon>Eukaryota</taxon>
        <taxon>Metazoa</taxon>
        <taxon>Ecdysozoa</taxon>
        <taxon>Arthropoda</taxon>
        <taxon>Hexapoda</taxon>
        <taxon>Insecta</taxon>
        <taxon>Pterygota</taxon>
        <taxon>Neoptera</taxon>
        <taxon>Endopterygota</taxon>
        <taxon>Coleoptera</taxon>
        <taxon>Polyphaga</taxon>
        <taxon>Scarabaeiformia</taxon>
        <taxon>Scarabaeidae</taxon>
        <taxon>Rutelinae</taxon>
        <taxon>Popillia</taxon>
    </lineage>
</organism>
<evidence type="ECO:0000313" key="1">
    <source>
        <dbReference type="EMBL" id="KAK9752460.1"/>
    </source>
</evidence>
<protein>
    <submittedName>
        <fullName evidence="1">Uncharacterized protein</fullName>
    </submittedName>
</protein>
<dbReference type="Proteomes" id="UP001458880">
    <property type="component" value="Unassembled WGS sequence"/>
</dbReference>
<dbReference type="PANTHER" id="PTHR34415">
    <property type="entry name" value="INTEGRASE CATALYTIC DOMAIN-CONTAINING PROTEIN"/>
    <property type="match status" value="1"/>
</dbReference>
<accession>A0AAW1N1K7</accession>
<dbReference type="PANTHER" id="PTHR34415:SF1">
    <property type="entry name" value="INTEGRASE CATALYTIC DOMAIN-CONTAINING PROTEIN"/>
    <property type="match status" value="1"/>
</dbReference>
<name>A0AAW1N1K7_POPJA</name>